<proteinExistence type="predicted"/>
<organism evidence="3 4">
    <name type="scientific">Morella rubra</name>
    <name type="common">Chinese bayberry</name>
    <dbReference type="NCBI Taxonomy" id="262757"/>
    <lineage>
        <taxon>Eukaryota</taxon>
        <taxon>Viridiplantae</taxon>
        <taxon>Streptophyta</taxon>
        <taxon>Embryophyta</taxon>
        <taxon>Tracheophyta</taxon>
        <taxon>Spermatophyta</taxon>
        <taxon>Magnoliopsida</taxon>
        <taxon>eudicotyledons</taxon>
        <taxon>Gunneridae</taxon>
        <taxon>Pentapetalae</taxon>
        <taxon>rosids</taxon>
        <taxon>fabids</taxon>
        <taxon>Fagales</taxon>
        <taxon>Myricaceae</taxon>
        <taxon>Morella</taxon>
    </lineage>
</organism>
<keyword evidence="4" id="KW-1185">Reference proteome</keyword>
<dbReference type="AlphaFoldDB" id="A0A6A1W6U2"/>
<feature type="compositionally biased region" description="Basic and acidic residues" evidence="2">
    <location>
        <begin position="122"/>
        <end position="133"/>
    </location>
</feature>
<sequence length="133" mass="14553">MEALQLQHESEGKSYAEVEIFAEVLGKKAGYVCGLGHSIWSVGSSSSVSSVDLSRRLEEARLQIEEMRARQLEYETLLVKRSRYGADNARASADDGGATMEERRRVDADDGRAAKDPSGTIRTEDTTNGRADA</sequence>
<evidence type="ECO:0000313" key="3">
    <source>
        <dbReference type="EMBL" id="KAB1220036.1"/>
    </source>
</evidence>
<protein>
    <submittedName>
        <fullName evidence="3">Uncharacterized protein</fullName>
    </submittedName>
</protein>
<evidence type="ECO:0000256" key="1">
    <source>
        <dbReference type="SAM" id="Coils"/>
    </source>
</evidence>
<evidence type="ECO:0000256" key="2">
    <source>
        <dbReference type="SAM" id="MobiDB-lite"/>
    </source>
</evidence>
<keyword evidence="1" id="KW-0175">Coiled coil</keyword>
<feature type="compositionally biased region" description="Basic and acidic residues" evidence="2">
    <location>
        <begin position="100"/>
        <end position="115"/>
    </location>
</feature>
<feature type="coiled-coil region" evidence="1">
    <location>
        <begin position="50"/>
        <end position="77"/>
    </location>
</feature>
<dbReference type="EMBL" id="RXIC02000021">
    <property type="protein sequence ID" value="KAB1220036.1"/>
    <property type="molecule type" value="Genomic_DNA"/>
</dbReference>
<evidence type="ECO:0000313" key="4">
    <source>
        <dbReference type="Proteomes" id="UP000516437"/>
    </source>
</evidence>
<feature type="region of interest" description="Disordered" evidence="2">
    <location>
        <begin position="88"/>
        <end position="133"/>
    </location>
</feature>
<gene>
    <name evidence="3" type="ORF">CJ030_MR3G001925</name>
</gene>
<name>A0A6A1W6U2_9ROSI</name>
<reference evidence="3 4" key="1">
    <citation type="journal article" date="2019" name="Plant Biotechnol. J.">
        <title>The red bayberry genome and genetic basis of sex determination.</title>
        <authorList>
            <person name="Jia H.M."/>
            <person name="Jia H.J."/>
            <person name="Cai Q.L."/>
            <person name="Wang Y."/>
            <person name="Zhao H.B."/>
            <person name="Yang W.F."/>
            <person name="Wang G.Y."/>
            <person name="Li Y.H."/>
            <person name="Zhan D.L."/>
            <person name="Shen Y.T."/>
            <person name="Niu Q.F."/>
            <person name="Chang L."/>
            <person name="Qiu J."/>
            <person name="Zhao L."/>
            <person name="Xie H.B."/>
            <person name="Fu W.Y."/>
            <person name="Jin J."/>
            <person name="Li X.W."/>
            <person name="Jiao Y."/>
            <person name="Zhou C.C."/>
            <person name="Tu T."/>
            <person name="Chai C.Y."/>
            <person name="Gao J.L."/>
            <person name="Fan L.J."/>
            <person name="van de Weg E."/>
            <person name="Wang J.Y."/>
            <person name="Gao Z.S."/>
        </authorList>
    </citation>
    <scope>NUCLEOTIDE SEQUENCE [LARGE SCALE GENOMIC DNA]</scope>
    <source>
        <tissue evidence="3">Leaves</tissue>
    </source>
</reference>
<accession>A0A6A1W6U2</accession>
<comment type="caution">
    <text evidence="3">The sequence shown here is derived from an EMBL/GenBank/DDBJ whole genome shotgun (WGS) entry which is preliminary data.</text>
</comment>
<dbReference type="Proteomes" id="UP000516437">
    <property type="component" value="Chromosome 3"/>
</dbReference>